<organism evidence="2 3">
    <name type="scientific">Pseudophaeobacter arcticus</name>
    <dbReference type="NCBI Taxonomy" id="385492"/>
    <lineage>
        <taxon>Bacteria</taxon>
        <taxon>Pseudomonadati</taxon>
        <taxon>Pseudomonadota</taxon>
        <taxon>Alphaproteobacteria</taxon>
        <taxon>Rhodobacterales</taxon>
        <taxon>Paracoccaceae</taxon>
        <taxon>Pseudophaeobacter</taxon>
    </lineage>
</organism>
<keyword evidence="1" id="KW-0812">Transmembrane</keyword>
<keyword evidence="1" id="KW-0472">Membrane</keyword>
<dbReference type="EMBL" id="BAABWU010000010">
    <property type="protein sequence ID" value="GAA6197255.1"/>
    <property type="molecule type" value="Genomic_DNA"/>
</dbReference>
<reference evidence="2 3" key="1">
    <citation type="submission" date="2024-04" db="EMBL/GenBank/DDBJ databases">
        <title>Draft genome sequence of Pseudophaeobacter arcticus NBRC 116598.</title>
        <authorList>
            <person name="Miyakawa T."/>
            <person name="Kusuya Y."/>
            <person name="Miura T."/>
        </authorList>
    </citation>
    <scope>NUCLEOTIDE SEQUENCE [LARGE SCALE GENOMIC DNA]</scope>
    <source>
        <strain evidence="2 3">SU-CL00105</strain>
    </source>
</reference>
<gene>
    <name evidence="2" type="ORF">NBRC116598_26990</name>
</gene>
<feature type="transmembrane region" description="Helical" evidence="1">
    <location>
        <begin position="32"/>
        <end position="52"/>
    </location>
</feature>
<evidence type="ECO:0000313" key="2">
    <source>
        <dbReference type="EMBL" id="GAA6197255.1"/>
    </source>
</evidence>
<keyword evidence="3" id="KW-1185">Reference proteome</keyword>
<comment type="caution">
    <text evidence="2">The sequence shown here is derived from an EMBL/GenBank/DDBJ whole genome shotgun (WGS) entry which is preliminary data.</text>
</comment>
<dbReference type="Proteomes" id="UP001441944">
    <property type="component" value="Unassembled WGS sequence"/>
</dbReference>
<keyword evidence="1" id="KW-1133">Transmembrane helix</keyword>
<accession>A0ABQ0AN21</accession>
<proteinExistence type="predicted"/>
<evidence type="ECO:0000256" key="1">
    <source>
        <dbReference type="SAM" id="Phobius"/>
    </source>
</evidence>
<dbReference type="RefSeq" id="WP_353400843.1">
    <property type="nucleotide sequence ID" value="NZ_BAABWU010000010.1"/>
</dbReference>
<name>A0ABQ0AN21_9RHOB</name>
<sequence length="71" mass="7408">MAFVSIMLGSAFGLLSAVTGFALFDLHVWQSLLLYSGSGVLFAVLSITILALRSGFAAKSLDLEKQAAISA</sequence>
<evidence type="ECO:0008006" key="4">
    <source>
        <dbReference type="Google" id="ProtNLM"/>
    </source>
</evidence>
<protein>
    <recommendedName>
        <fullName evidence="4">Major facilitator superfamily (MFS) profile domain-containing protein</fullName>
    </recommendedName>
</protein>
<evidence type="ECO:0000313" key="3">
    <source>
        <dbReference type="Proteomes" id="UP001441944"/>
    </source>
</evidence>